<keyword evidence="4 5" id="KW-0067">ATP-binding</keyword>
<dbReference type="SUPFAM" id="SSF52440">
    <property type="entry name" value="PreATP-grasp domain"/>
    <property type="match status" value="1"/>
</dbReference>
<dbReference type="SUPFAM" id="SSF56059">
    <property type="entry name" value="Glutathione synthetase ATP-binding domain-like"/>
    <property type="match status" value="1"/>
</dbReference>
<feature type="binding site" evidence="5">
    <location>
        <position position="118"/>
    </location>
    <ligand>
        <name>ATP</name>
        <dbReference type="ChEBI" id="CHEBI:30616"/>
    </ligand>
</feature>
<comment type="pathway">
    <text evidence="5 6">Purine metabolism; IMP biosynthesis via de novo pathway; 5-amino-1-(5-phospho-D-ribosyl)imidazole-4-carboxylate from 5-amino-1-(5-phospho-D-ribosyl)imidazole (N5-CAIR route): step 1/2.</text>
</comment>
<dbReference type="GO" id="GO:0005524">
    <property type="term" value="F:ATP binding"/>
    <property type="evidence" value="ECO:0007669"/>
    <property type="project" value="UniProtKB-UniRule"/>
</dbReference>
<feature type="binding site" evidence="5">
    <location>
        <begin position="194"/>
        <end position="197"/>
    </location>
    <ligand>
        <name>ATP</name>
        <dbReference type="ChEBI" id="CHEBI:30616"/>
    </ligand>
</feature>
<evidence type="ECO:0000256" key="5">
    <source>
        <dbReference type="HAMAP-Rule" id="MF_01928"/>
    </source>
</evidence>
<dbReference type="eggNOG" id="COG0026">
    <property type="taxonomic scope" value="Bacteria"/>
</dbReference>
<dbReference type="GO" id="GO:0006189">
    <property type="term" value="P:'de novo' IMP biosynthetic process"/>
    <property type="evidence" value="ECO:0007669"/>
    <property type="project" value="UniProtKB-UniRule"/>
</dbReference>
<dbReference type="UniPathway" id="UPA00074">
    <property type="reaction ID" value="UER00942"/>
</dbReference>
<evidence type="ECO:0000313" key="9">
    <source>
        <dbReference type="Proteomes" id="UP000001422"/>
    </source>
</evidence>
<comment type="catalytic activity">
    <reaction evidence="5 6">
        <text>5-amino-1-(5-phospho-beta-D-ribosyl)imidazole + hydrogencarbonate + ATP = 5-carboxyamino-1-(5-phospho-D-ribosyl)imidazole + ADP + phosphate + 2 H(+)</text>
        <dbReference type="Rhea" id="RHEA:19317"/>
        <dbReference type="ChEBI" id="CHEBI:15378"/>
        <dbReference type="ChEBI" id="CHEBI:17544"/>
        <dbReference type="ChEBI" id="CHEBI:30616"/>
        <dbReference type="ChEBI" id="CHEBI:43474"/>
        <dbReference type="ChEBI" id="CHEBI:58730"/>
        <dbReference type="ChEBI" id="CHEBI:137981"/>
        <dbReference type="ChEBI" id="CHEBI:456216"/>
        <dbReference type="EC" id="6.3.4.18"/>
    </reaction>
</comment>
<feature type="binding site" evidence="5">
    <location>
        <begin position="278"/>
        <end position="279"/>
    </location>
    <ligand>
        <name>ATP</name>
        <dbReference type="ChEBI" id="CHEBI:30616"/>
    </ligand>
</feature>
<proteinExistence type="inferred from homology"/>
<dbReference type="HAMAP" id="MF_01928">
    <property type="entry name" value="PurK"/>
    <property type="match status" value="1"/>
</dbReference>
<dbReference type="InterPro" id="IPR016185">
    <property type="entry name" value="PreATP-grasp_dom_sf"/>
</dbReference>
<accession>Q7U6N0</accession>
<dbReference type="Gene3D" id="3.30.470.20">
    <property type="entry name" value="ATP-grasp fold, B domain"/>
    <property type="match status" value="1"/>
</dbReference>
<keyword evidence="9" id="KW-1185">Reference proteome</keyword>
<gene>
    <name evidence="5 6 8" type="primary">purK</name>
    <name evidence="8" type="ordered locus">SYNW1308</name>
</gene>
<dbReference type="PROSITE" id="PS50975">
    <property type="entry name" value="ATP_GRASP"/>
    <property type="match status" value="1"/>
</dbReference>
<dbReference type="EMBL" id="BX569692">
    <property type="protein sequence ID" value="CAE07823.1"/>
    <property type="molecule type" value="Genomic_DNA"/>
</dbReference>
<dbReference type="SUPFAM" id="SSF51246">
    <property type="entry name" value="Rudiment single hybrid motif"/>
    <property type="match status" value="1"/>
</dbReference>
<keyword evidence="3 5" id="KW-0658">Purine biosynthesis</keyword>
<keyword evidence="8" id="KW-0456">Lyase</keyword>
<dbReference type="InterPro" id="IPR005875">
    <property type="entry name" value="PurK"/>
</dbReference>
<evidence type="ECO:0000256" key="1">
    <source>
        <dbReference type="ARBA" id="ARBA00022598"/>
    </source>
</evidence>
<dbReference type="KEGG" id="syw:SYNW1308"/>
<organism evidence="8 9">
    <name type="scientific">Parasynechococcus marenigrum (strain WH8102)</name>
    <dbReference type="NCBI Taxonomy" id="84588"/>
    <lineage>
        <taxon>Bacteria</taxon>
        <taxon>Bacillati</taxon>
        <taxon>Cyanobacteriota</taxon>
        <taxon>Cyanophyceae</taxon>
        <taxon>Synechococcales</taxon>
        <taxon>Prochlorococcaceae</taxon>
        <taxon>Parasynechococcus</taxon>
        <taxon>Parasynechococcus marenigrum</taxon>
    </lineage>
</organism>
<evidence type="ECO:0000256" key="4">
    <source>
        <dbReference type="ARBA" id="ARBA00022840"/>
    </source>
</evidence>
<reference evidence="8 9" key="1">
    <citation type="journal article" date="2003" name="Nature">
        <title>The genome of a motile marine Synechococcus.</title>
        <authorList>
            <person name="Palenik B."/>
            <person name="Brahamsha B."/>
            <person name="Larimer F."/>
            <person name="Land M."/>
            <person name="Hauser L."/>
            <person name="Chain P."/>
            <person name="Lamerdin J."/>
            <person name="Regala W."/>
            <person name="Allen E.A."/>
            <person name="McCarren J."/>
            <person name="Paulsen I."/>
            <person name="Dufresne A."/>
            <person name="Partensky F."/>
            <person name="Webb E."/>
            <person name="Waterbury J."/>
        </authorList>
    </citation>
    <scope>NUCLEOTIDE SEQUENCE [LARGE SCALE GENOMIC DNA]</scope>
    <source>
        <strain evidence="8 9">WH8102</strain>
    </source>
</reference>
<dbReference type="InterPro" id="IPR054350">
    <property type="entry name" value="PurT/PurK_preATP-grasp"/>
</dbReference>
<dbReference type="InterPro" id="IPR011761">
    <property type="entry name" value="ATP-grasp"/>
</dbReference>
<evidence type="ECO:0000256" key="3">
    <source>
        <dbReference type="ARBA" id="ARBA00022755"/>
    </source>
</evidence>
<dbReference type="Pfam" id="PF17769">
    <property type="entry name" value="PurK_C"/>
    <property type="match status" value="1"/>
</dbReference>
<sequence length="406" mass="43590">MSGKLLGIAHPWGMTTTAEMIGVVGGGQLARMMVEAAAERQVAVAVQTGSTDDPACAGSSRQVIADPRDVAGTRQLMVGCQGITFENEWVNIDALIPLEKQGVRFRPALSALSPLVNKLSQRQLLSDLSIATPPWCPLSRISPAQPALPQGWSFPVMAKAAHGGYDGKGTVVVESIEDLARLIRSVESDEWLLECWVDYERELALVVSRDSQGRVRRFPLVETHQSQQVCDWVLAPAAVDQGVEAQAYNVAASLLTKLNYVGVLALEFFFGPDGLQVNEVAPRTHNSGHYSIEACSSSQFDQQVCIAAGLPVPSPEFTSNGALMVNLLGLETATTSLQQRLDALAALPDAHLHWYGKSPETPGRKLGHVTVLLSGADAKQREQQAQSALEVIRGIWPSPTVNSALS</sequence>
<dbReference type="InterPro" id="IPR011054">
    <property type="entry name" value="Rudment_hybrid_motif"/>
</dbReference>
<dbReference type="Gene3D" id="3.30.1490.20">
    <property type="entry name" value="ATP-grasp fold, A domain"/>
    <property type="match status" value="1"/>
</dbReference>
<comment type="subunit">
    <text evidence="5 6">Homodimer.</text>
</comment>
<protein>
    <recommendedName>
        <fullName evidence="5 6">N5-carboxyaminoimidazole ribonucleotide synthase</fullName>
        <shortName evidence="5 6">N5-CAIR synthase</shortName>
        <ecNumber evidence="5 6">6.3.4.18</ecNumber>
    </recommendedName>
    <alternativeName>
        <fullName evidence="5 6">5-(carboxyamino)imidazole ribonucleotide synthetase</fullName>
    </alternativeName>
</protein>
<evidence type="ECO:0000259" key="7">
    <source>
        <dbReference type="PROSITE" id="PS50975"/>
    </source>
</evidence>
<dbReference type="HOGENOM" id="CLU_011534_0_2_3"/>
<evidence type="ECO:0000256" key="6">
    <source>
        <dbReference type="RuleBase" id="RU361200"/>
    </source>
</evidence>
<dbReference type="GO" id="GO:0046872">
    <property type="term" value="F:metal ion binding"/>
    <property type="evidence" value="ECO:0007669"/>
    <property type="project" value="InterPro"/>
</dbReference>
<dbReference type="STRING" id="84588.SYNW1308"/>
<feature type="binding site" evidence="5">
    <location>
        <position position="159"/>
    </location>
    <ligand>
        <name>ATP</name>
        <dbReference type="ChEBI" id="CHEBI:30616"/>
    </ligand>
</feature>
<dbReference type="NCBIfam" id="TIGR01161">
    <property type="entry name" value="purK"/>
    <property type="match status" value="1"/>
</dbReference>
<comment type="similarity">
    <text evidence="5 6">Belongs to the PurK/PurT family.</text>
</comment>
<dbReference type="GO" id="GO:0034028">
    <property type="term" value="F:5-(carboxyamino)imidazole ribonucleotide synthase activity"/>
    <property type="evidence" value="ECO:0007669"/>
    <property type="project" value="UniProtKB-UniRule"/>
</dbReference>
<evidence type="ECO:0000313" key="8">
    <source>
        <dbReference type="EMBL" id="CAE07823.1"/>
    </source>
</evidence>
<feature type="binding site" evidence="5">
    <location>
        <position position="202"/>
    </location>
    <ligand>
        <name>ATP</name>
        <dbReference type="ChEBI" id="CHEBI:30616"/>
    </ligand>
</feature>
<evidence type="ECO:0000256" key="2">
    <source>
        <dbReference type="ARBA" id="ARBA00022741"/>
    </source>
</evidence>
<name>Q7U6N0_PARMW</name>
<feature type="domain" description="ATP-grasp" evidence="7">
    <location>
        <begin position="122"/>
        <end position="308"/>
    </location>
</feature>
<dbReference type="NCBIfam" id="NF004679">
    <property type="entry name" value="PRK06019.1-5"/>
    <property type="match status" value="1"/>
</dbReference>
<comment type="function">
    <text evidence="5">Catalyzes the ATP-dependent conversion of 5-aminoimidazole ribonucleotide (AIR) and HCO(3)(-) to N5-carboxyaminoimidazole ribonucleotide (N5-CAIR).</text>
</comment>
<dbReference type="EC" id="6.3.4.18" evidence="5 6"/>
<dbReference type="Pfam" id="PF22660">
    <property type="entry name" value="RS_preATP-grasp-like"/>
    <property type="match status" value="1"/>
</dbReference>
<dbReference type="Pfam" id="PF02222">
    <property type="entry name" value="ATP-grasp"/>
    <property type="match status" value="1"/>
</dbReference>
<dbReference type="Gene3D" id="3.40.50.20">
    <property type="match status" value="1"/>
</dbReference>
<dbReference type="GO" id="GO:0005829">
    <property type="term" value="C:cytosol"/>
    <property type="evidence" value="ECO:0007669"/>
    <property type="project" value="TreeGrafter"/>
</dbReference>
<keyword evidence="1 5" id="KW-0436">Ligase</keyword>
<dbReference type="InterPro" id="IPR040686">
    <property type="entry name" value="PurK_C"/>
</dbReference>
<dbReference type="PANTHER" id="PTHR11609:SF5">
    <property type="entry name" value="PHOSPHORIBOSYLAMINOIMIDAZOLE CARBOXYLASE"/>
    <property type="match status" value="1"/>
</dbReference>
<dbReference type="InterPro" id="IPR003135">
    <property type="entry name" value="ATP-grasp_carboxylate-amine"/>
</dbReference>
<dbReference type="PANTHER" id="PTHR11609">
    <property type="entry name" value="PURINE BIOSYNTHESIS PROTEIN 6/7, PUR6/7"/>
    <property type="match status" value="1"/>
</dbReference>
<comment type="caution">
    <text evidence="5">Lacks conserved residue(s) required for the propagation of feature annotation.</text>
</comment>
<comment type="function">
    <text evidence="6">Catalyzes the ATP-dependent conversion of 5-aminoimidazole ribonucleotide (AIR) and HCO(3)- to N5-carboxyaminoimidazole ribonucleotide (N5-CAIR).</text>
</comment>
<keyword evidence="2 5" id="KW-0547">Nucleotide-binding</keyword>
<dbReference type="AlphaFoldDB" id="Q7U6N0"/>
<dbReference type="GO" id="GO:0004638">
    <property type="term" value="F:phosphoribosylaminoimidazole carboxylase activity"/>
    <property type="evidence" value="ECO:0007669"/>
    <property type="project" value="InterPro"/>
</dbReference>
<dbReference type="InterPro" id="IPR013815">
    <property type="entry name" value="ATP_grasp_subdomain_1"/>
</dbReference>
<dbReference type="Proteomes" id="UP000001422">
    <property type="component" value="Chromosome"/>
</dbReference>